<comment type="caution">
    <text evidence="1">The sequence shown here is derived from an EMBL/GenBank/DDBJ whole genome shotgun (WGS) entry which is preliminary data.</text>
</comment>
<evidence type="ECO:0000313" key="1">
    <source>
        <dbReference type="EMBL" id="KAJ4719955.1"/>
    </source>
</evidence>
<reference evidence="1 2" key="1">
    <citation type="journal article" date="2023" name="Science">
        <title>Complex scaffold remodeling in plant triterpene biosynthesis.</title>
        <authorList>
            <person name="De La Pena R."/>
            <person name="Hodgson H."/>
            <person name="Liu J.C."/>
            <person name="Stephenson M.J."/>
            <person name="Martin A.C."/>
            <person name="Owen C."/>
            <person name="Harkess A."/>
            <person name="Leebens-Mack J."/>
            <person name="Jimenez L.E."/>
            <person name="Osbourn A."/>
            <person name="Sattely E.S."/>
        </authorList>
    </citation>
    <scope>NUCLEOTIDE SEQUENCE [LARGE SCALE GENOMIC DNA]</scope>
    <source>
        <strain evidence="2">cv. JPN11</strain>
        <tissue evidence="1">Leaf</tissue>
    </source>
</reference>
<name>A0ACC1YBK0_MELAZ</name>
<proteinExistence type="predicted"/>
<organism evidence="1 2">
    <name type="scientific">Melia azedarach</name>
    <name type="common">Chinaberry tree</name>
    <dbReference type="NCBI Taxonomy" id="155640"/>
    <lineage>
        <taxon>Eukaryota</taxon>
        <taxon>Viridiplantae</taxon>
        <taxon>Streptophyta</taxon>
        <taxon>Embryophyta</taxon>
        <taxon>Tracheophyta</taxon>
        <taxon>Spermatophyta</taxon>
        <taxon>Magnoliopsida</taxon>
        <taxon>eudicotyledons</taxon>
        <taxon>Gunneridae</taxon>
        <taxon>Pentapetalae</taxon>
        <taxon>rosids</taxon>
        <taxon>malvids</taxon>
        <taxon>Sapindales</taxon>
        <taxon>Meliaceae</taxon>
        <taxon>Melia</taxon>
    </lineage>
</organism>
<protein>
    <submittedName>
        <fullName evidence="1">CASP-like protein</fullName>
    </submittedName>
</protein>
<dbReference type="EMBL" id="CM051397">
    <property type="protein sequence ID" value="KAJ4719955.1"/>
    <property type="molecule type" value="Genomic_DNA"/>
</dbReference>
<accession>A0ACC1YBK0</accession>
<sequence>MKELFGSPGRVSGFMLRTGQCLFAAASVVFMLSAPGFYNSTAFWRRGNSFYAAEISLFIGRGLCHKWMRFLRIGLASYLIASMGLLTLWSFGLACLDLHALRSKKNLQNPVLVSLFVVGDWVTSILSLAGACSAAGVVVLYARDFKKDFCRSPPHFACSRFQISVVLAFISWFFLAISSHVMFWLLAAF</sequence>
<dbReference type="Proteomes" id="UP001164539">
    <property type="component" value="Chromosome 4"/>
</dbReference>
<keyword evidence="2" id="KW-1185">Reference proteome</keyword>
<gene>
    <name evidence="1" type="ORF">OWV82_007860</name>
</gene>
<evidence type="ECO:0000313" key="2">
    <source>
        <dbReference type="Proteomes" id="UP001164539"/>
    </source>
</evidence>